<feature type="region of interest" description="Disordered" evidence="1">
    <location>
        <begin position="86"/>
        <end position="109"/>
    </location>
</feature>
<evidence type="ECO:0000313" key="2">
    <source>
        <dbReference type="EMBL" id="KAE8403312.1"/>
    </source>
</evidence>
<accession>A0A5N7DA25</accession>
<dbReference type="RefSeq" id="XP_031940631.1">
    <property type="nucleotide sequence ID" value="XM_032078895.1"/>
</dbReference>
<organism evidence="2 3">
    <name type="scientific">Aspergillus pseudonomiae</name>
    <dbReference type="NCBI Taxonomy" id="1506151"/>
    <lineage>
        <taxon>Eukaryota</taxon>
        <taxon>Fungi</taxon>
        <taxon>Dikarya</taxon>
        <taxon>Ascomycota</taxon>
        <taxon>Pezizomycotina</taxon>
        <taxon>Eurotiomycetes</taxon>
        <taxon>Eurotiomycetidae</taxon>
        <taxon>Eurotiales</taxon>
        <taxon>Aspergillaceae</taxon>
        <taxon>Aspergillus</taxon>
        <taxon>Aspergillus subgen. Circumdati</taxon>
    </lineage>
</organism>
<evidence type="ECO:0000313" key="3">
    <source>
        <dbReference type="Proteomes" id="UP000325579"/>
    </source>
</evidence>
<evidence type="ECO:0000256" key="1">
    <source>
        <dbReference type="SAM" id="MobiDB-lite"/>
    </source>
</evidence>
<dbReference type="EMBL" id="ML736778">
    <property type="protein sequence ID" value="KAE8403312.1"/>
    <property type="molecule type" value="Genomic_DNA"/>
</dbReference>
<dbReference type="Proteomes" id="UP000325579">
    <property type="component" value="Unassembled WGS sequence"/>
</dbReference>
<reference evidence="2 3" key="1">
    <citation type="submission" date="2019-04" db="EMBL/GenBank/DDBJ databases">
        <authorList>
            <consortium name="DOE Joint Genome Institute"/>
            <person name="Mondo S."/>
            <person name="Kjaerbolling I."/>
            <person name="Vesth T."/>
            <person name="Frisvad J.C."/>
            <person name="Nybo J.L."/>
            <person name="Theobald S."/>
            <person name="Kildgaard S."/>
            <person name="Isbrandt T."/>
            <person name="Kuo A."/>
            <person name="Sato A."/>
            <person name="Lyhne E.K."/>
            <person name="Kogle M.E."/>
            <person name="Wiebenga A."/>
            <person name="Kun R.S."/>
            <person name="Lubbers R.J."/>
            <person name="Makela M.R."/>
            <person name="Barry K."/>
            <person name="Chovatia M."/>
            <person name="Clum A."/>
            <person name="Daum C."/>
            <person name="Haridas S."/>
            <person name="He G."/>
            <person name="LaButti K."/>
            <person name="Lipzen A."/>
            <person name="Riley R."/>
            <person name="Salamov A."/>
            <person name="Simmons B.A."/>
            <person name="Magnuson J.K."/>
            <person name="Henrissat B."/>
            <person name="Mortensen U.H."/>
            <person name="Larsen T.O."/>
            <person name="Devries R.P."/>
            <person name="Grigoriev I.V."/>
            <person name="Machida M."/>
            <person name="Baker S.E."/>
            <person name="Andersen M.R."/>
            <person name="Cantor M.N."/>
            <person name="Hua S.X."/>
        </authorList>
    </citation>
    <scope>NUCLEOTIDE SEQUENCE [LARGE SCALE GENOMIC DNA]</scope>
    <source>
        <strain evidence="2 3">CBS 119388</strain>
    </source>
</reference>
<name>A0A5N6I9T6_9EURO</name>
<dbReference type="GeneID" id="43663586"/>
<sequence length="109" mass="12088">MAEPERMIRHYCPWGLLCIGNHLLLLSQSLSTHVISMFWFRLACLGAPFHGNGPQRMKANMPTVDSGVERIPGDQSAVGHDLTYILAEDPGETETPSATHENQKKSRST</sequence>
<protein>
    <submittedName>
        <fullName evidence="2">Uncharacterized protein</fullName>
    </submittedName>
</protein>
<proteinExistence type="predicted"/>
<gene>
    <name evidence="2" type="ORF">BDV37DRAFT_145958</name>
</gene>
<dbReference type="AlphaFoldDB" id="A0A5N6I9T6"/>
<accession>A0A5N6I9T6</accession>
<keyword evidence="3" id="KW-1185">Reference proteome</keyword>